<accession>A0AC34FAW3</accession>
<dbReference type="WBParaSite" id="ES5_v2.g14228.t1">
    <property type="protein sequence ID" value="ES5_v2.g14228.t1"/>
    <property type="gene ID" value="ES5_v2.g14228"/>
</dbReference>
<organism evidence="1 2">
    <name type="scientific">Panagrolaimus sp. ES5</name>
    <dbReference type="NCBI Taxonomy" id="591445"/>
    <lineage>
        <taxon>Eukaryota</taxon>
        <taxon>Metazoa</taxon>
        <taxon>Ecdysozoa</taxon>
        <taxon>Nematoda</taxon>
        <taxon>Chromadorea</taxon>
        <taxon>Rhabditida</taxon>
        <taxon>Tylenchina</taxon>
        <taxon>Panagrolaimomorpha</taxon>
        <taxon>Panagrolaimoidea</taxon>
        <taxon>Panagrolaimidae</taxon>
        <taxon>Panagrolaimus</taxon>
    </lineage>
</organism>
<evidence type="ECO:0000313" key="2">
    <source>
        <dbReference type="WBParaSite" id="ES5_v2.g14228.t1"/>
    </source>
</evidence>
<dbReference type="Proteomes" id="UP000887579">
    <property type="component" value="Unplaced"/>
</dbReference>
<proteinExistence type="predicted"/>
<reference evidence="2" key="1">
    <citation type="submission" date="2022-11" db="UniProtKB">
        <authorList>
            <consortium name="WormBaseParasite"/>
        </authorList>
    </citation>
    <scope>IDENTIFICATION</scope>
</reference>
<evidence type="ECO:0000313" key="1">
    <source>
        <dbReference type="Proteomes" id="UP000887579"/>
    </source>
</evidence>
<protein>
    <submittedName>
        <fullName evidence="2">Uncharacterized protein</fullName>
    </submittedName>
</protein>
<name>A0AC34FAW3_9BILA</name>
<sequence>MFSDSPDQTAPKYKVEWYDSPSSNDLSNSGHRHLTQRIPLRTQYGSTLKKEAPLKDKEIKTGDFDLSTDDDDLNVSVFCVMPL</sequence>